<evidence type="ECO:0000313" key="1">
    <source>
        <dbReference type="EMBL" id="KAG1807318.1"/>
    </source>
</evidence>
<sequence length="251" mass="27941">MSMKPGAYTVHGYGSDRTFRVQQLHILKDRALNADFVLCIGPDYTRMCPVVGRVRTAVSVEWDSAMRLWDYLGTLDDYCMSEGAVETCINCRSANAGEHQQGCECQDIHFDGQAVASDLGQRTKSSLTFLVTRMNCVDLVGGVMSGGYRRMGYHTVISGGLSSLPVTLVRELKQIRICEDRCRPLHSRAFKDPRATDQDLLLMRQIRCVDVKLLANDSAPGSNRCGQNCFADRSSSHDPWWPIKNTELAAP</sequence>
<name>A0A9P7DZT6_9AGAM</name>
<proteinExistence type="predicted"/>
<dbReference type="Proteomes" id="UP000807769">
    <property type="component" value="Unassembled WGS sequence"/>
</dbReference>
<comment type="caution">
    <text evidence="1">The sequence shown here is derived from an EMBL/GenBank/DDBJ whole genome shotgun (WGS) entry which is preliminary data.</text>
</comment>
<accession>A0A9P7DZT6</accession>
<dbReference type="AlphaFoldDB" id="A0A9P7DZT6"/>
<reference evidence="1" key="1">
    <citation type="journal article" date="2020" name="New Phytol.">
        <title>Comparative genomics reveals dynamic genome evolution in host specialist ectomycorrhizal fungi.</title>
        <authorList>
            <person name="Lofgren L.A."/>
            <person name="Nguyen N.H."/>
            <person name="Vilgalys R."/>
            <person name="Ruytinx J."/>
            <person name="Liao H.L."/>
            <person name="Branco S."/>
            <person name="Kuo A."/>
            <person name="LaButti K."/>
            <person name="Lipzen A."/>
            <person name="Andreopoulos W."/>
            <person name="Pangilinan J."/>
            <person name="Riley R."/>
            <person name="Hundley H."/>
            <person name="Na H."/>
            <person name="Barry K."/>
            <person name="Grigoriev I.V."/>
            <person name="Stajich J.E."/>
            <person name="Kennedy P.G."/>
        </authorList>
    </citation>
    <scope>NUCLEOTIDE SEQUENCE</scope>
    <source>
        <strain evidence="1">MN1</strain>
    </source>
</reference>
<dbReference type="EMBL" id="JABBWG010000044">
    <property type="protein sequence ID" value="KAG1807318.1"/>
    <property type="molecule type" value="Genomic_DNA"/>
</dbReference>
<evidence type="ECO:0000313" key="2">
    <source>
        <dbReference type="Proteomes" id="UP000807769"/>
    </source>
</evidence>
<dbReference type="RefSeq" id="XP_041187987.1">
    <property type="nucleotide sequence ID" value="XM_041333431.1"/>
</dbReference>
<organism evidence="1 2">
    <name type="scientific">Suillus subaureus</name>
    <dbReference type="NCBI Taxonomy" id="48587"/>
    <lineage>
        <taxon>Eukaryota</taxon>
        <taxon>Fungi</taxon>
        <taxon>Dikarya</taxon>
        <taxon>Basidiomycota</taxon>
        <taxon>Agaricomycotina</taxon>
        <taxon>Agaricomycetes</taxon>
        <taxon>Agaricomycetidae</taxon>
        <taxon>Boletales</taxon>
        <taxon>Suillineae</taxon>
        <taxon>Suillaceae</taxon>
        <taxon>Suillus</taxon>
    </lineage>
</organism>
<dbReference type="GeneID" id="64627448"/>
<protein>
    <submittedName>
        <fullName evidence="1">Uncharacterized protein</fullName>
    </submittedName>
</protein>
<gene>
    <name evidence="1" type="ORF">BJ212DRAFT_1303534</name>
</gene>
<keyword evidence="2" id="KW-1185">Reference proteome</keyword>